<feature type="region of interest" description="Disordered" evidence="3">
    <location>
        <begin position="294"/>
        <end position="323"/>
    </location>
</feature>
<dbReference type="PANTHER" id="PTHR27001:SF931">
    <property type="entry name" value="OS11G0664100 PROTEIN"/>
    <property type="match status" value="1"/>
</dbReference>
<proteinExistence type="predicted"/>
<dbReference type="Gene3D" id="1.10.510.10">
    <property type="entry name" value="Transferase(Phosphotransferase) domain 1"/>
    <property type="match status" value="1"/>
</dbReference>
<keyword evidence="1" id="KW-0547">Nucleotide-binding</keyword>
<protein>
    <submittedName>
        <fullName evidence="5">SCF ubiquitin ligase complex subunit cdc4</fullName>
    </submittedName>
</protein>
<evidence type="ECO:0000313" key="6">
    <source>
        <dbReference type="Proteomes" id="UP001437256"/>
    </source>
</evidence>
<feature type="domain" description="Protein kinase" evidence="4">
    <location>
        <begin position="369"/>
        <end position="601"/>
    </location>
</feature>
<evidence type="ECO:0000259" key="4">
    <source>
        <dbReference type="PROSITE" id="PS50011"/>
    </source>
</evidence>
<dbReference type="SUPFAM" id="SSF56112">
    <property type="entry name" value="Protein kinase-like (PK-like)"/>
    <property type="match status" value="1"/>
</dbReference>
<dbReference type="PANTHER" id="PTHR27001">
    <property type="entry name" value="OS01G0253100 PROTEIN"/>
    <property type="match status" value="1"/>
</dbReference>
<dbReference type="PROSITE" id="PS50011">
    <property type="entry name" value="PROTEIN_KINASE_DOM"/>
    <property type="match status" value="1"/>
</dbReference>
<evidence type="ECO:0000256" key="1">
    <source>
        <dbReference type="ARBA" id="ARBA00022741"/>
    </source>
</evidence>
<dbReference type="GO" id="GO:0016874">
    <property type="term" value="F:ligase activity"/>
    <property type="evidence" value="ECO:0007669"/>
    <property type="project" value="UniProtKB-KW"/>
</dbReference>
<dbReference type="InterPro" id="IPR001245">
    <property type="entry name" value="Ser-Thr/Tyr_kinase_cat_dom"/>
</dbReference>
<evidence type="ECO:0000256" key="2">
    <source>
        <dbReference type="ARBA" id="ARBA00022840"/>
    </source>
</evidence>
<keyword evidence="5" id="KW-0436">Ligase</keyword>
<comment type="caution">
    <text evidence="5">The sequence shown here is derived from an EMBL/GenBank/DDBJ whole genome shotgun (WGS) entry which is preliminary data.</text>
</comment>
<dbReference type="EMBL" id="JBBXMP010000344">
    <property type="protein sequence ID" value="KAL0058243.1"/>
    <property type="molecule type" value="Genomic_DNA"/>
</dbReference>
<sequence>MSESEIYARLFYPLRHGYPLWCPDPNDALSDDYKANGIQIGDVGVVTEDGGFDFAFNVLREADDPINEFGVPHGFVPLGWDGRKRENRTRFPPNIPLHSRHAERRDINVSASVTVPGAAVGVGGGLGIKFNSDKGAVLMLPGGGRRIDCHNLLAFEHYAKEHAVSWYQFVNGILGRNAPNGSLYFITGFDHAHPWETVLVQNDSREYSCELEFNPELMPGVELGGFGLKLSKSSTIQTGVTWRCSRSTRGTNDNQPIFIRGFRVSIQRTLLDYLFRTHRPALLSTWDPASTKEILDKPSGSSPFSRGKWRSSSHMYSPRAPKNDQEQLDRWQRIIISDLPGQETSLTDRTNILDAMEQLSNDSGFSPKCLRIQDVDIIVFDRVLNAHTAGMEVFEGKVGTMDVTIKVLKGSAPAKEQLKMLLKRAITWRKLHHDNVLPFLGFYYFDESRSRVCVVYPGKEQHSLSDGIPGELAQDFNGLDKFANGIIDGLKHIHGQNITHGDLQSSSFLIDQAGVARIADLGLAQLLGKAVDGSQESDRHQCARVLYKEVYGGNDQGLEKNPPSRPLRVSDAAWRDLREWLSQGPSASIGDTSLGSQDPID</sequence>
<gene>
    <name evidence="5" type="primary">CDC4_3</name>
    <name evidence="5" type="ORF">AAF712_015092</name>
</gene>
<reference evidence="5 6" key="1">
    <citation type="submission" date="2024-05" db="EMBL/GenBank/DDBJ databases">
        <title>A draft genome resource for the thread blight pathogen Marasmius tenuissimus strain MS-2.</title>
        <authorList>
            <person name="Yulfo-Soto G.E."/>
            <person name="Baruah I.K."/>
            <person name="Amoako-Attah I."/>
            <person name="Bukari Y."/>
            <person name="Meinhardt L.W."/>
            <person name="Bailey B.A."/>
            <person name="Cohen S.P."/>
        </authorList>
    </citation>
    <scope>NUCLEOTIDE SEQUENCE [LARGE SCALE GENOMIC DNA]</scope>
    <source>
        <strain evidence="5 6">MS-2</strain>
    </source>
</reference>
<dbReference type="Proteomes" id="UP001437256">
    <property type="component" value="Unassembled WGS sequence"/>
</dbReference>
<name>A0ABR2ZAC0_9AGAR</name>
<organism evidence="5 6">
    <name type="scientific">Marasmius tenuissimus</name>
    <dbReference type="NCBI Taxonomy" id="585030"/>
    <lineage>
        <taxon>Eukaryota</taxon>
        <taxon>Fungi</taxon>
        <taxon>Dikarya</taxon>
        <taxon>Basidiomycota</taxon>
        <taxon>Agaricomycotina</taxon>
        <taxon>Agaricomycetes</taxon>
        <taxon>Agaricomycetidae</taxon>
        <taxon>Agaricales</taxon>
        <taxon>Marasmiineae</taxon>
        <taxon>Marasmiaceae</taxon>
        <taxon>Marasmius</taxon>
    </lineage>
</organism>
<dbReference type="InterPro" id="IPR000719">
    <property type="entry name" value="Prot_kinase_dom"/>
</dbReference>
<evidence type="ECO:0000256" key="3">
    <source>
        <dbReference type="SAM" id="MobiDB-lite"/>
    </source>
</evidence>
<feature type="compositionally biased region" description="Polar residues" evidence="3">
    <location>
        <begin position="299"/>
        <end position="315"/>
    </location>
</feature>
<evidence type="ECO:0000313" key="5">
    <source>
        <dbReference type="EMBL" id="KAL0058243.1"/>
    </source>
</evidence>
<keyword evidence="6" id="KW-1185">Reference proteome</keyword>
<dbReference type="InterPro" id="IPR011009">
    <property type="entry name" value="Kinase-like_dom_sf"/>
</dbReference>
<keyword evidence="2" id="KW-0067">ATP-binding</keyword>
<accession>A0ABR2ZAC0</accession>
<dbReference type="Pfam" id="PF07714">
    <property type="entry name" value="PK_Tyr_Ser-Thr"/>
    <property type="match status" value="1"/>
</dbReference>